<dbReference type="GO" id="GO:0018279">
    <property type="term" value="P:protein N-linked glycosylation via asparagine"/>
    <property type="evidence" value="ECO:0007669"/>
    <property type="project" value="TreeGrafter"/>
</dbReference>
<evidence type="ECO:0000256" key="5">
    <source>
        <dbReference type="ARBA" id="ARBA00023180"/>
    </source>
</evidence>
<dbReference type="GO" id="GO:0051082">
    <property type="term" value="F:unfolded protein binding"/>
    <property type="evidence" value="ECO:0007669"/>
    <property type="project" value="TreeGrafter"/>
</dbReference>
<feature type="signal peptide" evidence="6">
    <location>
        <begin position="1"/>
        <end position="19"/>
    </location>
</feature>
<evidence type="ECO:0000256" key="2">
    <source>
        <dbReference type="ARBA" id="ARBA00004319"/>
    </source>
</evidence>
<organism evidence="11 12">
    <name type="scientific">Metschnikowia bicuspidata</name>
    <dbReference type="NCBI Taxonomy" id="27322"/>
    <lineage>
        <taxon>Eukaryota</taxon>
        <taxon>Fungi</taxon>
        <taxon>Dikarya</taxon>
        <taxon>Ascomycota</taxon>
        <taxon>Saccharomycotina</taxon>
        <taxon>Pichiomycetes</taxon>
        <taxon>Metschnikowiaceae</taxon>
        <taxon>Metschnikowia</taxon>
    </lineage>
</organism>
<dbReference type="Proteomes" id="UP000268321">
    <property type="component" value="Unassembled WGS sequence"/>
</dbReference>
<evidence type="ECO:0000259" key="8">
    <source>
        <dbReference type="Pfam" id="PF18401"/>
    </source>
</evidence>
<comment type="subcellular location">
    <subcellularLocation>
        <location evidence="2">Endoplasmic reticulum lumen</location>
    </subcellularLocation>
</comment>
<dbReference type="Pfam" id="PF06427">
    <property type="entry name" value="UDP-g_GGTase"/>
    <property type="match status" value="1"/>
</dbReference>
<name>A0A4P9ZA53_9ASCO</name>
<sequence>MGCLIQIVACLLFTLQIKASTISIGLQANWTAPEFAILLIEASSLHNESLYYEVTKALFQSQDGESDWDEEWADTEEWELVSLGEWPLTDRQCYELVTKRLLLVDTGFINLNLANKMASPRIKAHYSHFATDVESNVLPLVEKQCAKDSFGQPLDDPTAAWVKYGSRIYCSEEDLYALQLRAHLEEICAFDRVFGDNLDAPVLVFYGKPSSERFAPIFRTLFNFANAGTIRFVWRYMPLSSEKEPLYGYGTTFTVQAKGSELKEKQGKISFIGKFLSDYRSIETRHQPQDELVDVAYKATALVLKASISEQLLFLSEFVRNIPLYAPYLAKSDSTVSSKQVQEAAQQNERIGASSDMVGISINGATVHRLETDLPFVISKLKSEVQLINSMLALGFTTTQAKHIFSKNALYCAIKEHGYKTGSKFNRFEVYKDLFSPGKPSSGGVVFFNNIEDDANYELLSPDRYEIYVENANQVRMGQVPPLRENVHDMIFVINLSDKNQLRVFFTMSKIILDNGIPQQLGILPFVSNGKDKKVAALFYHLIEVGERHEAMALLYKYYDSEEGKEDEVLDLVALPDNQYDHYKTYQNTLDKFDIAEPSVIVNGIIHNLRASEWQTKLVEQVSHDVKLLRAKILEGLPNDIKLRDALHQYSHSKRNRNVVPQSPANIRYKRISKELIDNSIGIQKFGSETKFGPTFWLIGDFNSLSILNQFKEVLRYMKSNKKMSSCVRIFNTALQSKLLDRINDKFGNKTIDNTQIDQLLDLVGDLHIQTVLEPDNNKLTILRNNRIQLHNPVFLFNSRYIKIGRLLEARDLKLMVEYEFSQRLNFLADIVESNPSIFEAGLPGIMPSNFDPLMWFDLTTSVITDSIFLEDSQVRSDFGRFDFSSLNFENRIDLTGFDPSKHVDILVVVDPLDALSQKLLSMATSLADLPFVNMMVLIQPFSKLPADLNIDRFYSSNFVPSKPKFDADGNYKQQSWPNLQCSLRKVLSADLDAPHNWHYVKGDNTHLYDLDKLGPAEDISANFTLSQLVVVAHVKDVLTGKSIPGLVFDAQSGEIYREGRTLQTKGYCQLRLEPGNWLLLLKKDTVSSTSFELLSASSNQYEPNDQAIASEPLLVHSLYGQQIYPRIRRRADNDREDAFPITGDKIQSTATVNLFCVVSGFTQEQFLAFLMKSASENTCRPVKLWLLEMYVSEHFLRQLPELSSRYNFQYELLSYKWPLWLRQQKDRVRQVMAHKALFLDVLFPETVDKVIVVDADLVVISDLSELIELDMHEVYGFVPMCEHRPVSEKFWHAGYWKDVLKDDLHYYSSSMFVVDVARFRAARTGEHLRRQYQKLSSDINSLVHLDQDLFNYLQHLDKIDLLPAEWNWNPAWCSANARKNAKIVNFALGQLSQSKAFIYAQNFYSPWTPLLTTSSTSLSQHMVHDEL</sequence>
<evidence type="ECO:0000259" key="10">
    <source>
        <dbReference type="Pfam" id="PF18404"/>
    </source>
</evidence>
<dbReference type="Pfam" id="PF18400">
    <property type="entry name" value="Thioredoxin_12"/>
    <property type="match status" value="1"/>
</dbReference>
<feature type="chain" id="PRO_5020669432" description="Glycosyltransferase family 24 protein" evidence="6">
    <location>
        <begin position="20"/>
        <end position="1428"/>
    </location>
</feature>
<evidence type="ECO:0000256" key="6">
    <source>
        <dbReference type="SAM" id="SignalP"/>
    </source>
</evidence>
<dbReference type="UniPathway" id="UPA00378"/>
<gene>
    <name evidence="11" type="ORF">METBISCDRAFT_18165</name>
</gene>
<dbReference type="InterPro" id="IPR040693">
    <property type="entry name" value="UGGT_TRXL_1"/>
</dbReference>
<dbReference type="InterPro" id="IPR040694">
    <property type="entry name" value="UGGT_TRXL_2"/>
</dbReference>
<dbReference type="GO" id="GO:0036503">
    <property type="term" value="P:ERAD pathway"/>
    <property type="evidence" value="ECO:0007669"/>
    <property type="project" value="TreeGrafter"/>
</dbReference>
<dbReference type="OrthoDB" id="27683at2759"/>
<dbReference type="PANTHER" id="PTHR11226">
    <property type="entry name" value="UDP-GLUCOSE GLYCOPROTEIN:GLUCOSYLTRANSFERASE"/>
    <property type="match status" value="1"/>
</dbReference>
<dbReference type="InterPro" id="IPR009448">
    <property type="entry name" value="UDP-g_GGtrans"/>
</dbReference>
<evidence type="ECO:0000256" key="4">
    <source>
        <dbReference type="ARBA" id="ARBA00022824"/>
    </source>
</evidence>
<feature type="domain" description="UGGT thioredoxin-like" evidence="9">
    <location>
        <begin position="443"/>
        <end position="657"/>
    </location>
</feature>
<dbReference type="GO" id="GO:0003980">
    <property type="term" value="F:UDP-glucose:glycoprotein glucosyltransferase activity"/>
    <property type="evidence" value="ECO:0007669"/>
    <property type="project" value="InterPro"/>
</dbReference>
<dbReference type="Pfam" id="PF18402">
    <property type="entry name" value="Thioredoxin_14"/>
    <property type="match status" value="1"/>
</dbReference>
<evidence type="ECO:0008006" key="13">
    <source>
        <dbReference type="Google" id="ProtNLM"/>
    </source>
</evidence>
<dbReference type="GO" id="GO:0005788">
    <property type="term" value="C:endoplasmic reticulum lumen"/>
    <property type="evidence" value="ECO:0007669"/>
    <property type="project" value="UniProtKB-SubCell"/>
</dbReference>
<evidence type="ECO:0000256" key="3">
    <source>
        <dbReference type="ARBA" id="ARBA00022729"/>
    </source>
</evidence>
<evidence type="ECO:0000313" key="11">
    <source>
        <dbReference type="EMBL" id="RKP29655.1"/>
    </source>
</evidence>
<dbReference type="InterPro" id="IPR040497">
    <property type="entry name" value="Glyco_transf_24"/>
</dbReference>
<dbReference type="Pfam" id="PF18401">
    <property type="entry name" value="Thioredoxin_13"/>
    <property type="match status" value="1"/>
</dbReference>
<evidence type="ECO:0000256" key="1">
    <source>
        <dbReference type="ARBA" id="ARBA00001913"/>
    </source>
</evidence>
<reference evidence="12" key="1">
    <citation type="journal article" date="2018" name="Nat. Microbiol.">
        <title>Leveraging single-cell genomics to expand the fungal tree of life.</title>
        <authorList>
            <person name="Ahrendt S.R."/>
            <person name="Quandt C.A."/>
            <person name="Ciobanu D."/>
            <person name="Clum A."/>
            <person name="Salamov A."/>
            <person name="Andreopoulos B."/>
            <person name="Cheng J.F."/>
            <person name="Woyke T."/>
            <person name="Pelin A."/>
            <person name="Henrissat B."/>
            <person name="Reynolds N.K."/>
            <person name="Benny G.L."/>
            <person name="Smith M.E."/>
            <person name="James T.Y."/>
            <person name="Grigoriev I.V."/>
        </authorList>
    </citation>
    <scope>NUCLEOTIDE SEQUENCE [LARGE SCALE GENOMIC DNA]</scope>
    <source>
        <strain evidence="12">Baker2002</strain>
    </source>
</reference>
<keyword evidence="3 6" id="KW-0732">Signal</keyword>
<dbReference type="PANTHER" id="PTHR11226:SF0">
    <property type="entry name" value="UDP-GLUCOSE:GLYCOPROTEIN GLUCOSYLTRANSFERASE"/>
    <property type="match status" value="1"/>
</dbReference>
<evidence type="ECO:0000259" key="7">
    <source>
        <dbReference type="Pfam" id="PF18400"/>
    </source>
</evidence>
<keyword evidence="12" id="KW-1185">Reference proteome</keyword>
<protein>
    <recommendedName>
        <fullName evidence="13">Glycosyltransferase family 24 protein</fullName>
    </recommendedName>
</protein>
<dbReference type="SUPFAM" id="SSF53448">
    <property type="entry name" value="Nucleotide-diphospho-sugar transferases"/>
    <property type="match status" value="1"/>
</dbReference>
<feature type="domain" description="UGGT thioredoxin-like" evidence="7">
    <location>
        <begin position="33"/>
        <end position="243"/>
    </location>
</feature>
<feature type="domain" description="UGGT thioredoxin-like" evidence="8">
    <location>
        <begin position="289"/>
        <end position="413"/>
    </location>
</feature>
<evidence type="ECO:0000259" key="9">
    <source>
        <dbReference type="Pfam" id="PF18402"/>
    </source>
</evidence>
<dbReference type="EMBL" id="ML004479">
    <property type="protein sequence ID" value="RKP29655.1"/>
    <property type="molecule type" value="Genomic_DNA"/>
</dbReference>
<feature type="domain" description="Glucosyltransferase 24 catalytic" evidence="10">
    <location>
        <begin position="1153"/>
        <end position="1409"/>
    </location>
</feature>
<keyword evidence="5" id="KW-0325">Glycoprotein</keyword>
<dbReference type="Gene3D" id="3.90.550.10">
    <property type="entry name" value="Spore Coat Polysaccharide Biosynthesis Protein SpsA, Chain A"/>
    <property type="match status" value="1"/>
</dbReference>
<dbReference type="InterPro" id="IPR040692">
    <property type="entry name" value="UGGT_TRXL_3"/>
</dbReference>
<accession>A0A4P9ZA53</accession>
<keyword evidence="4" id="KW-0256">Endoplasmic reticulum</keyword>
<proteinExistence type="predicted"/>
<comment type="cofactor">
    <cofactor evidence="1">
        <name>Ca(2+)</name>
        <dbReference type="ChEBI" id="CHEBI:29108"/>
    </cofactor>
</comment>
<evidence type="ECO:0000313" key="12">
    <source>
        <dbReference type="Proteomes" id="UP000268321"/>
    </source>
</evidence>
<dbReference type="Pfam" id="PF18404">
    <property type="entry name" value="Glyco_transf_24"/>
    <property type="match status" value="1"/>
</dbReference>
<dbReference type="InterPro" id="IPR029044">
    <property type="entry name" value="Nucleotide-diphossugar_trans"/>
</dbReference>